<protein>
    <submittedName>
        <fullName evidence="1">Uncharacterized protein</fullName>
    </submittedName>
</protein>
<keyword evidence="2" id="KW-1185">Reference proteome</keyword>
<name>A0A923RX24_9FIRM</name>
<gene>
    <name evidence="1" type="ORF">H8S45_14330</name>
</gene>
<proteinExistence type="predicted"/>
<dbReference type="AlphaFoldDB" id="A0A923RX24"/>
<dbReference type="RefSeq" id="WP_186950333.1">
    <property type="nucleotide sequence ID" value="NZ_JACOPL010000021.1"/>
</dbReference>
<reference evidence="1" key="1">
    <citation type="submission" date="2020-08" db="EMBL/GenBank/DDBJ databases">
        <title>Genome public.</title>
        <authorList>
            <person name="Liu C."/>
            <person name="Sun Q."/>
        </authorList>
    </citation>
    <scope>NUCLEOTIDE SEQUENCE</scope>
    <source>
        <strain evidence="1">NSJ-28</strain>
    </source>
</reference>
<accession>A0A923RX24</accession>
<sequence length="49" mass="5993">MPDLYIKYREETPYQYRYGDESEVMRMFIDGGYSTQEEAKKAWEQEQSD</sequence>
<dbReference type="EMBL" id="JACOPL010000021">
    <property type="protein sequence ID" value="MBC5726628.1"/>
    <property type="molecule type" value="Genomic_DNA"/>
</dbReference>
<evidence type="ECO:0000313" key="2">
    <source>
        <dbReference type="Proteomes" id="UP000606499"/>
    </source>
</evidence>
<comment type="caution">
    <text evidence="1">The sequence shown here is derived from an EMBL/GenBank/DDBJ whole genome shotgun (WGS) entry which is preliminary data.</text>
</comment>
<organism evidence="1 2">
    <name type="scientific">Agathobaculum faecis</name>
    <dbReference type="NCBI Taxonomy" id="2763013"/>
    <lineage>
        <taxon>Bacteria</taxon>
        <taxon>Bacillati</taxon>
        <taxon>Bacillota</taxon>
        <taxon>Clostridia</taxon>
        <taxon>Eubacteriales</taxon>
        <taxon>Butyricicoccaceae</taxon>
        <taxon>Agathobaculum</taxon>
    </lineage>
</organism>
<dbReference type="Proteomes" id="UP000606499">
    <property type="component" value="Unassembled WGS sequence"/>
</dbReference>
<evidence type="ECO:0000313" key="1">
    <source>
        <dbReference type="EMBL" id="MBC5726628.1"/>
    </source>
</evidence>